<keyword evidence="6 10" id="KW-0489">Methyltransferase</keyword>
<evidence type="ECO:0000313" key="10">
    <source>
        <dbReference type="EMBL" id="QOR61179.1"/>
    </source>
</evidence>
<dbReference type="GO" id="GO:0032259">
    <property type="term" value="P:methylation"/>
    <property type="evidence" value="ECO:0007669"/>
    <property type="project" value="UniProtKB-KW"/>
</dbReference>
<dbReference type="RefSeq" id="WP_197547852.1">
    <property type="nucleotide sequence ID" value="NZ_CP063164.1"/>
</dbReference>
<evidence type="ECO:0000256" key="5">
    <source>
        <dbReference type="ARBA" id="ARBA00022490"/>
    </source>
</evidence>
<evidence type="ECO:0000256" key="9">
    <source>
        <dbReference type="NCBIfam" id="TIGR00080"/>
    </source>
</evidence>
<keyword evidence="8" id="KW-0949">S-adenosyl-L-methionine</keyword>
<evidence type="ECO:0000256" key="8">
    <source>
        <dbReference type="ARBA" id="ARBA00022691"/>
    </source>
</evidence>
<name>A0A7M1S364_9BACT</name>
<dbReference type="Gene3D" id="3.40.50.150">
    <property type="entry name" value="Vaccinia Virus protein VP39"/>
    <property type="match status" value="1"/>
</dbReference>
<dbReference type="EMBL" id="CP063164">
    <property type="protein sequence ID" value="QOR61179.1"/>
    <property type="molecule type" value="Genomic_DNA"/>
</dbReference>
<keyword evidence="11" id="KW-1185">Reference proteome</keyword>
<evidence type="ECO:0000256" key="3">
    <source>
        <dbReference type="ARBA" id="ARBA00011890"/>
    </source>
</evidence>
<gene>
    <name evidence="10" type="primary">pcm</name>
    <name evidence="10" type="ORF">IMZ28_06865</name>
</gene>
<reference evidence="10 11" key="1">
    <citation type="submission" date="2020-10" db="EMBL/GenBank/DDBJ databases">
        <title>The genome of sulfurovum sp.</title>
        <authorList>
            <person name="Xie S."/>
            <person name="Shao Z."/>
            <person name="Jiang L."/>
        </authorList>
    </citation>
    <scope>NUCLEOTIDE SEQUENCE [LARGE SCALE GENOMIC DNA]</scope>
    <source>
        <strain evidence="10 11">ST-419</strain>
    </source>
</reference>
<dbReference type="PANTHER" id="PTHR11579:SF0">
    <property type="entry name" value="PROTEIN-L-ISOASPARTATE(D-ASPARTATE) O-METHYLTRANSFERASE"/>
    <property type="match status" value="1"/>
</dbReference>
<dbReference type="KEGG" id="sinu:IMZ28_06865"/>
<organism evidence="10 11">
    <name type="scientific">Sulfurovum indicum</name>
    <dbReference type="NCBI Taxonomy" id="2779528"/>
    <lineage>
        <taxon>Bacteria</taxon>
        <taxon>Pseudomonadati</taxon>
        <taxon>Campylobacterota</taxon>
        <taxon>Epsilonproteobacteria</taxon>
        <taxon>Campylobacterales</taxon>
        <taxon>Sulfurovaceae</taxon>
        <taxon>Sulfurovum</taxon>
    </lineage>
</organism>
<comment type="subcellular location">
    <subcellularLocation>
        <location evidence="1">Cytoplasm</location>
    </subcellularLocation>
</comment>
<keyword evidence="5" id="KW-0963">Cytoplasm</keyword>
<accession>A0A7M1S364</accession>
<protein>
    <recommendedName>
        <fullName evidence="4 9">Protein-L-isoaspartate O-methyltransferase</fullName>
        <ecNumber evidence="3 9">2.1.1.77</ecNumber>
    </recommendedName>
</protein>
<evidence type="ECO:0000313" key="11">
    <source>
        <dbReference type="Proteomes" id="UP000595074"/>
    </source>
</evidence>
<evidence type="ECO:0000256" key="6">
    <source>
        <dbReference type="ARBA" id="ARBA00022603"/>
    </source>
</evidence>
<dbReference type="PANTHER" id="PTHR11579">
    <property type="entry name" value="PROTEIN-L-ISOASPARTATE O-METHYLTRANSFERASE"/>
    <property type="match status" value="1"/>
</dbReference>
<evidence type="ECO:0000256" key="7">
    <source>
        <dbReference type="ARBA" id="ARBA00022679"/>
    </source>
</evidence>
<dbReference type="SUPFAM" id="SSF53335">
    <property type="entry name" value="S-adenosyl-L-methionine-dependent methyltransferases"/>
    <property type="match status" value="1"/>
</dbReference>
<evidence type="ECO:0000256" key="1">
    <source>
        <dbReference type="ARBA" id="ARBA00004496"/>
    </source>
</evidence>
<dbReference type="InterPro" id="IPR029063">
    <property type="entry name" value="SAM-dependent_MTases_sf"/>
</dbReference>
<evidence type="ECO:0000256" key="4">
    <source>
        <dbReference type="ARBA" id="ARBA00013346"/>
    </source>
</evidence>
<dbReference type="Pfam" id="PF01135">
    <property type="entry name" value="PCMT"/>
    <property type="match status" value="1"/>
</dbReference>
<dbReference type="CDD" id="cd02440">
    <property type="entry name" value="AdoMet_MTases"/>
    <property type="match status" value="1"/>
</dbReference>
<keyword evidence="7 10" id="KW-0808">Transferase</keyword>
<evidence type="ECO:0000256" key="2">
    <source>
        <dbReference type="ARBA" id="ARBA00005369"/>
    </source>
</evidence>
<dbReference type="Proteomes" id="UP000595074">
    <property type="component" value="Chromosome"/>
</dbReference>
<dbReference type="GO" id="GO:0004719">
    <property type="term" value="F:protein-L-isoaspartate (D-aspartate) O-methyltransferase activity"/>
    <property type="evidence" value="ECO:0007669"/>
    <property type="project" value="UniProtKB-UniRule"/>
</dbReference>
<dbReference type="GO" id="GO:0005737">
    <property type="term" value="C:cytoplasm"/>
    <property type="evidence" value="ECO:0007669"/>
    <property type="project" value="UniProtKB-SubCell"/>
</dbReference>
<sequence>MQDNQALIESMISSSILHSSHIIEAFKKVDRKYFVPEVFYEHSYADAPLPIGEGQTISQPSTVAFMFELLQPQPGQKILDIGSGSGWTTALLCYIVGEEGSVQGLERVDELVEKGKENLSSSGFGKRCSIEKAGTDLGKPDETFDRILVSASSKEIPEELFRQLNEGGILVIPVQDTVYRFKKYSDSRITQEAYPGFLFVPLIY</sequence>
<dbReference type="InterPro" id="IPR000682">
    <property type="entry name" value="PCMT"/>
</dbReference>
<dbReference type="EC" id="2.1.1.77" evidence="3 9"/>
<dbReference type="GO" id="GO:0030091">
    <property type="term" value="P:protein repair"/>
    <property type="evidence" value="ECO:0007669"/>
    <property type="project" value="UniProtKB-UniRule"/>
</dbReference>
<dbReference type="NCBIfam" id="TIGR00080">
    <property type="entry name" value="pimt"/>
    <property type="match status" value="1"/>
</dbReference>
<dbReference type="AlphaFoldDB" id="A0A7M1S364"/>
<comment type="similarity">
    <text evidence="2">Belongs to the methyltransferase superfamily. L-isoaspartyl/D-aspartyl protein methyltransferase family.</text>
</comment>
<proteinExistence type="inferred from homology"/>